<name>A0ABV2K072_9GAMM</name>
<protein>
    <submittedName>
        <fullName evidence="1">YD repeat-containing protein</fullName>
    </submittedName>
</protein>
<accession>A0ABV2K072</accession>
<dbReference type="EMBL" id="JBEPMU010000004">
    <property type="protein sequence ID" value="MET3653433.1"/>
    <property type="molecule type" value="Genomic_DNA"/>
</dbReference>
<sequence length="100" mass="10710">MGNAAHSYDANSNTTVNVIGGESFGYGYDGRNRLITVQRNGGTVDTYAYNANGERVAKIATWPSAINQRYVYGPASQLLGEYGGGAKDYVWLDNLPIAVA</sequence>
<gene>
    <name evidence="1" type="ORF">ABIC75_003169</name>
</gene>
<dbReference type="RefSeq" id="WP_354014814.1">
    <property type="nucleotide sequence ID" value="NZ_JBEPMU010000004.1"/>
</dbReference>
<keyword evidence="2" id="KW-1185">Reference proteome</keyword>
<evidence type="ECO:0000313" key="1">
    <source>
        <dbReference type="EMBL" id="MET3653433.1"/>
    </source>
</evidence>
<dbReference type="Gene3D" id="2.180.10.10">
    <property type="entry name" value="RHS repeat-associated core"/>
    <property type="match status" value="1"/>
</dbReference>
<dbReference type="NCBIfam" id="TIGR01643">
    <property type="entry name" value="YD_repeat_2x"/>
    <property type="match status" value="1"/>
</dbReference>
<reference evidence="1 2" key="1">
    <citation type="submission" date="2024-06" db="EMBL/GenBank/DDBJ databases">
        <title>Sorghum-associated microbial communities from plants grown in Nebraska, USA.</title>
        <authorList>
            <person name="Schachtman D."/>
        </authorList>
    </citation>
    <scope>NUCLEOTIDE SEQUENCE [LARGE SCALE GENOMIC DNA]</scope>
    <source>
        <strain evidence="1 2">1073</strain>
    </source>
</reference>
<comment type="caution">
    <text evidence="1">The sequence shown here is derived from an EMBL/GenBank/DDBJ whole genome shotgun (WGS) entry which is preliminary data.</text>
</comment>
<proteinExistence type="predicted"/>
<dbReference type="Proteomes" id="UP001549184">
    <property type="component" value="Unassembled WGS sequence"/>
</dbReference>
<organism evidence="1 2">
    <name type="scientific">Dyella japonica</name>
    <dbReference type="NCBI Taxonomy" id="231455"/>
    <lineage>
        <taxon>Bacteria</taxon>
        <taxon>Pseudomonadati</taxon>
        <taxon>Pseudomonadota</taxon>
        <taxon>Gammaproteobacteria</taxon>
        <taxon>Lysobacterales</taxon>
        <taxon>Rhodanobacteraceae</taxon>
        <taxon>Dyella</taxon>
    </lineage>
</organism>
<evidence type="ECO:0000313" key="2">
    <source>
        <dbReference type="Proteomes" id="UP001549184"/>
    </source>
</evidence>
<dbReference type="InterPro" id="IPR006530">
    <property type="entry name" value="YD"/>
</dbReference>